<proteinExistence type="predicted"/>
<evidence type="ECO:0000313" key="1">
    <source>
        <dbReference type="EMBL" id="PYY29289.1"/>
    </source>
</evidence>
<dbReference type="AlphaFoldDB" id="A0A2W0CET2"/>
<protein>
    <submittedName>
        <fullName evidence="1">Uncharacterized protein</fullName>
    </submittedName>
</protein>
<reference evidence="1 2" key="1">
    <citation type="submission" date="2018-01" db="EMBL/GenBank/DDBJ databases">
        <title>Genome sequence of the PGP bacterium Paenibacillus illinoisensis E3.</title>
        <authorList>
            <person name="Rolli E."/>
            <person name="Marasco R."/>
            <person name="Bessem C."/>
            <person name="Michoud G."/>
            <person name="Gaiarsa S."/>
            <person name="Borin S."/>
            <person name="Daffonchio D."/>
        </authorList>
    </citation>
    <scope>NUCLEOTIDE SEQUENCE [LARGE SCALE GENOMIC DNA]</scope>
    <source>
        <strain evidence="1 2">E3</strain>
    </source>
</reference>
<comment type="caution">
    <text evidence="1">The sequence shown here is derived from an EMBL/GenBank/DDBJ whole genome shotgun (WGS) entry which is preliminary data.</text>
</comment>
<organism evidence="1 2">
    <name type="scientific">Paenibacillus illinoisensis</name>
    <dbReference type="NCBI Taxonomy" id="59845"/>
    <lineage>
        <taxon>Bacteria</taxon>
        <taxon>Bacillati</taxon>
        <taxon>Bacillota</taxon>
        <taxon>Bacilli</taxon>
        <taxon>Bacillales</taxon>
        <taxon>Paenibacillaceae</taxon>
        <taxon>Paenibacillus</taxon>
    </lineage>
</organism>
<sequence>MRTRLVQSRFQQSDCLATFGYTAFKKEPVKDIVVPDPALLFYIFRKNDQNGCLSNTYSKDMEGG</sequence>
<dbReference type="Proteomes" id="UP000247459">
    <property type="component" value="Unassembled WGS sequence"/>
</dbReference>
<name>A0A2W0CET2_9BACL</name>
<evidence type="ECO:0000313" key="2">
    <source>
        <dbReference type="Proteomes" id="UP000247459"/>
    </source>
</evidence>
<gene>
    <name evidence="1" type="ORF">PIL02S_02238</name>
</gene>
<dbReference type="EMBL" id="PRLG01000018">
    <property type="protein sequence ID" value="PYY29289.1"/>
    <property type="molecule type" value="Genomic_DNA"/>
</dbReference>
<accession>A0A2W0CET2</accession>